<dbReference type="InterPro" id="IPR018269">
    <property type="entry name" value="Ribosomal_uS13_CS"/>
</dbReference>
<comment type="similarity">
    <text evidence="1 7 8">Belongs to the universal ribosomal protein uS13 family.</text>
</comment>
<dbReference type="Pfam" id="PF00416">
    <property type="entry name" value="Ribosomal_S13"/>
    <property type="match status" value="1"/>
</dbReference>
<dbReference type="PANTHER" id="PTHR10871:SF1">
    <property type="entry name" value="SMALL RIBOSOMAL SUBUNIT PROTEIN US13M"/>
    <property type="match status" value="1"/>
</dbReference>
<keyword evidence="11" id="KW-1185">Reference proteome</keyword>
<keyword evidence="3 7" id="KW-0694">RNA-binding</keyword>
<feature type="region of interest" description="Disordered" evidence="9">
    <location>
        <begin position="95"/>
        <end position="130"/>
    </location>
</feature>
<keyword evidence="2 7" id="KW-0699">rRNA-binding</keyword>
<evidence type="ECO:0000256" key="4">
    <source>
        <dbReference type="ARBA" id="ARBA00022980"/>
    </source>
</evidence>
<evidence type="ECO:0000256" key="1">
    <source>
        <dbReference type="ARBA" id="ARBA00008080"/>
    </source>
</evidence>
<dbReference type="InterPro" id="IPR010979">
    <property type="entry name" value="Ribosomal_uS13-like_H2TH"/>
</dbReference>
<reference evidence="11" key="1">
    <citation type="journal article" date="2020" name="Appl. Environ. Microbiol.">
        <title>Diazotrophic Anaeromyxobacter Isolates from Soils.</title>
        <authorList>
            <person name="Masuda Y."/>
            <person name="Yamanaka H."/>
            <person name="Xu Z.X."/>
            <person name="Shiratori Y."/>
            <person name="Aono T."/>
            <person name="Amachi S."/>
            <person name="Senoo K."/>
            <person name="Itoh H."/>
        </authorList>
    </citation>
    <scope>NUCLEOTIDE SEQUENCE [LARGE SCALE GENOMIC DNA]</scope>
    <source>
        <strain evidence="11">R267</strain>
    </source>
</reference>
<name>A0A7I9VQH3_9BACT</name>
<dbReference type="Gene3D" id="4.10.910.10">
    <property type="entry name" value="30s ribosomal protein s13, domain 2"/>
    <property type="match status" value="1"/>
</dbReference>
<dbReference type="HAMAP" id="MF_01315">
    <property type="entry name" value="Ribosomal_uS13"/>
    <property type="match status" value="1"/>
</dbReference>
<evidence type="ECO:0000313" key="10">
    <source>
        <dbReference type="EMBL" id="GEJ58339.1"/>
    </source>
</evidence>
<dbReference type="InterPro" id="IPR001892">
    <property type="entry name" value="Ribosomal_uS13"/>
</dbReference>
<evidence type="ECO:0000256" key="5">
    <source>
        <dbReference type="ARBA" id="ARBA00023274"/>
    </source>
</evidence>
<dbReference type="GO" id="GO:0005829">
    <property type="term" value="C:cytosol"/>
    <property type="evidence" value="ECO:0007669"/>
    <property type="project" value="TreeGrafter"/>
</dbReference>
<proteinExistence type="inferred from homology"/>
<dbReference type="PANTHER" id="PTHR10871">
    <property type="entry name" value="30S RIBOSOMAL PROTEIN S13/40S RIBOSOMAL PROTEIN S18"/>
    <property type="match status" value="1"/>
</dbReference>
<organism evidence="10 11">
    <name type="scientific">Anaeromyxobacter diazotrophicus</name>
    <dbReference type="NCBI Taxonomy" id="2590199"/>
    <lineage>
        <taxon>Bacteria</taxon>
        <taxon>Pseudomonadati</taxon>
        <taxon>Myxococcota</taxon>
        <taxon>Myxococcia</taxon>
        <taxon>Myxococcales</taxon>
        <taxon>Cystobacterineae</taxon>
        <taxon>Anaeromyxobacteraceae</taxon>
        <taxon>Anaeromyxobacter</taxon>
    </lineage>
</organism>
<dbReference type="Proteomes" id="UP000503640">
    <property type="component" value="Unassembled WGS sequence"/>
</dbReference>
<dbReference type="AlphaFoldDB" id="A0A7I9VQH3"/>
<sequence length="130" mass="14608">MARIAGVDLPREKRIEISLQYIYGIGRTSAKKICGNAGVSVTTRTKDLTDDEVRRLRETIEQSFKVEGDLRREISMNVKRLMDLGCYRGLRHRKGLPVRGQRTHTNARTRKGPKRGLVRKPAAAAPAPKA</sequence>
<dbReference type="PIRSF" id="PIRSF002134">
    <property type="entry name" value="Ribosomal_S13"/>
    <property type="match status" value="1"/>
</dbReference>
<dbReference type="NCBIfam" id="TIGR03631">
    <property type="entry name" value="uS13_bact"/>
    <property type="match status" value="1"/>
</dbReference>
<comment type="function">
    <text evidence="7">Located at the top of the head of the 30S subunit, it contacts several helices of the 16S rRNA. In the 70S ribosome it contacts the 23S rRNA (bridge B1a) and protein L5 of the 50S subunit (bridge B1b), connecting the 2 subunits; these bridges are implicated in subunit movement. Contacts the tRNAs in the A and P-sites.</text>
</comment>
<evidence type="ECO:0000313" key="11">
    <source>
        <dbReference type="Proteomes" id="UP000503640"/>
    </source>
</evidence>
<evidence type="ECO:0000256" key="8">
    <source>
        <dbReference type="RuleBase" id="RU003830"/>
    </source>
</evidence>
<comment type="caution">
    <text evidence="10">The sequence shown here is derived from an EMBL/GenBank/DDBJ whole genome shotgun (WGS) entry which is preliminary data.</text>
</comment>
<evidence type="ECO:0000256" key="7">
    <source>
        <dbReference type="HAMAP-Rule" id="MF_01315"/>
    </source>
</evidence>
<evidence type="ECO:0000256" key="9">
    <source>
        <dbReference type="SAM" id="MobiDB-lite"/>
    </source>
</evidence>
<dbReference type="PROSITE" id="PS00646">
    <property type="entry name" value="RIBOSOMAL_S13_1"/>
    <property type="match status" value="1"/>
</dbReference>
<dbReference type="InterPro" id="IPR027437">
    <property type="entry name" value="Rbsml_uS13_C"/>
</dbReference>
<dbReference type="InterPro" id="IPR019980">
    <property type="entry name" value="Ribosomal_uS13_bac-type"/>
</dbReference>
<accession>A0A7I9VQH3</accession>
<evidence type="ECO:0000256" key="6">
    <source>
        <dbReference type="ARBA" id="ARBA00035166"/>
    </source>
</evidence>
<dbReference type="FunFam" id="1.10.8.50:FF:000001">
    <property type="entry name" value="30S ribosomal protein S13"/>
    <property type="match status" value="1"/>
</dbReference>
<dbReference type="GO" id="GO:0003735">
    <property type="term" value="F:structural constituent of ribosome"/>
    <property type="evidence" value="ECO:0007669"/>
    <property type="project" value="InterPro"/>
</dbReference>
<dbReference type="SUPFAM" id="SSF46946">
    <property type="entry name" value="S13-like H2TH domain"/>
    <property type="match status" value="1"/>
</dbReference>
<protein>
    <recommendedName>
        <fullName evidence="6 7">Small ribosomal subunit protein uS13</fullName>
    </recommendedName>
</protein>
<gene>
    <name evidence="7 10" type="primary">rpsM</name>
    <name evidence="10" type="ORF">AMYX_30800</name>
</gene>
<comment type="subunit">
    <text evidence="7">Part of the 30S ribosomal subunit. Forms a loose heterodimer with protein S19. Forms two bridges to the 50S subunit in the 70S ribosome.</text>
</comment>
<dbReference type="GO" id="GO:0019843">
    <property type="term" value="F:rRNA binding"/>
    <property type="evidence" value="ECO:0007669"/>
    <property type="project" value="UniProtKB-UniRule"/>
</dbReference>
<keyword evidence="4 7" id="KW-0689">Ribosomal protein</keyword>
<keyword evidence="7" id="KW-0820">tRNA-binding</keyword>
<dbReference type="EMBL" id="BJTG01000007">
    <property type="protein sequence ID" value="GEJ58339.1"/>
    <property type="molecule type" value="Genomic_DNA"/>
</dbReference>
<feature type="compositionally biased region" description="Low complexity" evidence="9">
    <location>
        <begin position="120"/>
        <end position="130"/>
    </location>
</feature>
<feature type="compositionally biased region" description="Basic residues" evidence="9">
    <location>
        <begin position="95"/>
        <end position="118"/>
    </location>
</feature>
<dbReference type="GO" id="GO:0015935">
    <property type="term" value="C:small ribosomal subunit"/>
    <property type="evidence" value="ECO:0007669"/>
    <property type="project" value="TreeGrafter"/>
</dbReference>
<dbReference type="PROSITE" id="PS50159">
    <property type="entry name" value="RIBOSOMAL_S13_2"/>
    <property type="match status" value="1"/>
</dbReference>
<dbReference type="Gene3D" id="1.10.8.50">
    <property type="match status" value="1"/>
</dbReference>
<keyword evidence="5 7" id="KW-0687">Ribonucleoprotein</keyword>
<evidence type="ECO:0000256" key="3">
    <source>
        <dbReference type="ARBA" id="ARBA00022884"/>
    </source>
</evidence>
<evidence type="ECO:0000256" key="2">
    <source>
        <dbReference type="ARBA" id="ARBA00022730"/>
    </source>
</evidence>
<dbReference type="GO" id="GO:0006412">
    <property type="term" value="P:translation"/>
    <property type="evidence" value="ECO:0007669"/>
    <property type="project" value="UniProtKB-UniRule"/>
</dbReference>
<dbReference type="GO" id="GO:0000049">
    <property type="term" value="F:tRNA binding"/>
    <property type="evidence" value="ECO:0007669"/>
    <property type="project" value="UniProtKB-UniRule"/>
</dbReference>
<dbReference type="FunFam" id="4.10.910.10:FF:000001">
    <property type="entry name" value="30S ribosomal protein S13"/>
    <property type="match status" value="1"/>
</dbReference>
<dbReference type="RefSeq" id="WP_176066784.1">
    <property type="nucleotide sequence ID" value="NZ_BJTG01000007.1"/>
</dbReference>